<accession>A0ABW5PY20</accession>
<keyword evidence="12" id="KW-1185">Reference proteome</keyword>
<feature type="region of interest" description="Disordered" evidence="10">
    <location>
        <begin position="1"/>
        <end position="24"/>
    </location>
</feature>
<evidence type="ECO:0000256" key="4">
    <source>
        <dbReference type="ARBA" id="ARBA00022989"/>
    </source>
</evidence>
<dbReference type="Proteomes" id="UP001597451">
    <property type="component" value="Unassembled WGS sequence"/>
</dbReference>
<comment type="subcellular location">
    <subcellularLocation>
        <location evidence="7">Cell membrane</location>
        <topology evidence="7">Single-pass type II membrane protein</topology>
    </subcellularLocation>
    <text evidence="7">Localizes to the division septum where it forms a ring structure.</text>
</comment>
<evidence type="ECO:0000256" key="10">
    <source>
        <dbReference type="SAM" id="MobiDB-lite"/>
    </source>
</evidence>
<evidence type="ECO:0000256" key="1">
    <source>
        <dbReference type="ARBA" id="ARBA00022475"/>
    </source>
</evidence>
<evidence type="ECO:0000256" key="2">
    <source>
        <dbReference type="ARBA" id="ARBA00022618"/>
    </source>
</evidence>
<dbReference type="GO" id="GO:0051301">
    <property type="term" value="P:cell division"/>
    <property type="evidence" value="ECO:0007669"/>
    <property type="project" value="UniProtKB-KW"/>
</dbReference>
<keyword evidence="4 7" id="KW-1133">Transmembrane helix</keyword>
<organism evidence="11 12">
    <name type="scientific">Oceanobacillus kapialis</name>
    <dbReference type="NCBI Taxonomy" id="481353"/>
    <lineage>
        <taxon>Bacteria</taxon>
        <taxon>Bacillati</taxon>
        <taxon>Bacillota</taxon>
        <taxon>Bacilli</taxon>
        <taxon>Bacillales</taxon>
        <taxon>Bacillaceae</taxon>
        <taxon>Oceanobacillus</taxon>
    </lineage>
</organism>
<keyword evidence="9" id="KW-0175">Coiled coil</keyword>
<keyword evidence="3 7" id="KW-0812">Transmembrane</keyword>
<comment type="caution">
    <text evidence="11">The sequence shown here is derived from an EMBL/GenBank/DDBJ whole genome shotgun (WGS) entry which is preliminary data.</text>
</comment>
<protein>
    <recommendedName>
        <fullName evidence="7 8">Cell division protein FtsL</fullName>
    </recommendedName>
</protein>
<proteinExistence type="inferred from homology"/>
<evidence type="ECO:0000313" key="12">
    <source>
        <dbReference type="Proteomes" id="UP001597451"/>
    </source>
</evidence>
<gene>
    <name evidence="7 11" type="primary">ftsL</name>
    <name evidence="11" type="ORF">ACFSUN_05775</name>
</gene>
<sequence length="126" mass="14414">MSANHARQWQQPRTQQRPEKQQKVSVKVQKQGWITKGEKIIYSAVGAMLIATGIFVVSFSSSTDTLNRDLQKLENTVQTQQMTNEELVFEVKELSRPERITQIAEENGLKIQNAQVKQTHAFNESE</sequence>
<reference evidence="12" key="1">
    <citation type="journal article" date="2019" name="Int. J. Syst. Evol. Microbiol.">
        <title>The Global Catalogue of Microorganisms (GCM) 10K type strain sequencing project: providing services to taxonomists for standard genome sequencing and annotation.</title>
        <authorList>
            <consortium name="The Broad Institute Genomics Platform"/>
            <consortium name="The Broad Institute Genome Sequencing Center for Infectious Disease"/>
            <person name="Wu L."/>
            <person name="Ma J."/>
        </authorList>
    </citation>
    <scope>NUCLEOTIDE SEQUENCE [LARGE SCALE GENOMIC DNA]</scope>
    <source>
        <strain evidence="12">TISTR 1858</strain>
    </source>
</reference>
<feature type="coiled-coil region" evidence="9">
    <location>
        <begin position="63"/>
        <end position="90"/>
    </location>
</feature>
<dbReference type="NCBIfam" id="TIGR02209">
    <property type="entry name" value="ftsL_broad"/>
    <property type="match status" value="1"/>
</dbReference>
<dbReference type="EMBL" id="JBHUMX010000013">
    <property type="protein sequence ID" value="MFD2628289.1"/>
    <property type="molecule type" value="Genomic_DNA"/>
</dbReference>
<comment type="similarity">
    <text evidence="7">Belongs to the FtsL family.</text>
</comment>
<evidence type="ECO:0000313" key="11">
    <source>
        <dbReference type="EMBL" id="MFD2628289.1"/>
    </source>
</evidence>
<keyword evidence="1 7" id="KW-1003">Cell membrane</keyword>
<name>A0ABW5PY20_9BACI</name>
<evidence type="ECO:0000256" key="5">
    <source>
        <dbReference type="ARBA" id="ARBA00023136"/>
    </source>
</evidence>
<evidence type="ECO:0000256" key="9">
    <source>
        <dbReference type="SAM" id="Coils"/>
    </source>
</evidence>
<dbReference type="RefSeq" id="WP_379560982.1">
    <property type="nucleotide sequence ID" value="NZ_CP085256.1"/>
</dbReference>
<evidence type="ECO:0000256" key="8">
    <source>
        <dbReference type="NCBIfam" id="TIGR02209"/>
    </source>
</evidence>
<keyword evidence="2 7" id="KW-0132">Cell division</keyword>
<keyword evidence="5 7" id="KW-0472">Membrane</keyword>
<evidence type="ECO:0000256" key="6">
    <source>
        <dbReference type="ARBA" id="ARBA00023306"/>
    </source>
</evidence>
<keyword evidence="6 7" id="KW-0131">Cell cycle</keyword>
<dbReference type="HAMAP" id="MF_00910">
    <property type="entry name" value="FtsL"/>
    <property type="match status" value="1"/>
</dbReference>
<evidence type="ECO:0000256" key="3">
    <source>
        <dbReference type="ARBA" id="ARBA00022692"/>
    </source>
</evidence>
<evidence type="ECO:0000256" key="7">
    <source>
        <dbReference type="HAMAP-Rule" id="MF_00910"/>
    </source>
</evidence>
<comment type="function">
    <text evidence="7">Essential cell division protein.</text>
</comment>
<feature type="transmembrane region" description="Helical" evidence="7">
    <location>
        <begin position="40"/>
        <end position="59"/>
    </location>
</feature>
<dbReference type="InterPro" id="IPR011922">
    <property type="entry name" value="Cell_div_FtsL"/>
</dbReference>